<protein>
    <recommendedName>
        <fullName evidence="4">Pex19-domain-containing protein</fullName>
    </recommendedName>
</protein>
<keyword evidence="3" id="KW-1185">Reference proteome</keyword>
<reference evidence="3" key="1">
    <citation type="journal article" date="2012" name="PLoS Genet.">
        <title>The genomes of the fungal plant pathogens Cladosporium fulvum and Dothistroma septosporum reveal adaptation to different hosts and lifestyles but also signatures of common ancestry.</title>
        <authorList>
            <person name="de Wit P.J.G.M."/>
            <person name="van der Burgt A."/>
            <person name="Oekmen B."/>
            <person name="Stergiopoulos I."/>
            <person name="Abd-Elsalam K.A."/>
            <person name="Aerts A.L."/>
            <person name="Bahkali A.H."/>
            <person name="Beenen H.G."/>
            <person name="Chettri P."/>
            <person name="Cox M.P."/>
            <person name="Datema E."/>
            <person name="de Vries R.P."/>
            <person name="Dhillon B."/>
            <person name="Ganley A.R."/>
            <person name="Griffiths S.A."/>
            <person name="Guo Y."/>
            <person name="Hamelin R.C."/>
            <person name="Henrissat B."/>
            <person name="Kabir M.S."/>
            <person name="Jashni M.K."/>
            <person name="Kema G."/>
            <person name="Klaubauf S."/>
            <person name="Lapidus A."/>
            <person name="Levasseur A."/>
            <person name="Lindquist E."/>
            <person name="Mehrabi R."/>
            <person name="Ohm R.A."/>
            <person name="Owen T.J."/>
            <person name="Salamov A."/>
            <person name="Schwelm A."/>
            <person name="Schijlen E."/>
            <person name="Sun H."/>
            <person name="van den Burg H.A."/>
            <person name="van Ham R.C.H.J."/>
            <person name="Zhang S."/>
            <person name="Goodwin S.B."/>
            <person name="Grigoriev I.V."/>
            <person name="Collemare J."/>
            <person name="Bradshaw R.E."/>
        </authorList>
    </citation>
    <scope>NUCLEOTIDE SEQUENCE [LARGE SCALE GENOMIC DNA]</scope>
    <source>
        <strain evidence="3">NZE10 / CBS 128990</strain>
    </source>
</reference>
<name>N1PBN9_DOTSN</name>
<dbReference type="GO" id="GO:0033328">
    <property type="term" value="F:peroxisome membrane targeting sequence binding"/>
    <property type="evidence" value="ECO:0007669"/>
    <property type="project" value="TreeGrafter"/>
</dbReference>
<dbReference type="PANTHER" id="PTHR12774:SF2">
    <property type="entry name" value="PEROXISOMAL BIOGENESIS FACTOR 19"/>
    <property type="match status" value="1"/>
</dbReference>
<dbReference type="PANTHER" id="PTHR12774">
    <property type="entry name" value="PEROXISOMAL BIOGENESIS FACTOR 19"/>
    <property type="match status" value="1"/>
</dbReference>
<feature type="compositionally biased region" description="Polar residues" evidence="1">
    <location>
        <begin position="138"/>
        <end position="147"/>
    </location>
</feature>
<dbReference type="Proteomes" id="UP000016933">
    <property type="component" value="Unassembled WGS sequence"/>
</dbReference>
<sequence>MADKPPKNAAETAPDPDEDDLDDLDDVLDEFQATSITKPKAPSQSTPRAPSASGPGRPNDASPTTAASTTASEDDLAKQLQAGMSSLIGELDSNPSMQAEFEKMMQELIAAGAAGSDQEAGAHLQEAAKTVSEDTKPKSQSAAGSSSTDKKKPAFDSTIRATMDRISASNTAASTASTTAQNEEDLLAQMMKELTEGGMLGGEGGEGGDFNSMLMNMMAHLTNKEILYDPMKELHEKFPGWLEKNAEKTNKQDLERYKEQQVLVGEIVGRFEGKGYSDENEDDREYIVERMQKMQAAGSPPSDLVGDMSAAQEALGGLDQGCPTQ</sequence>
<dbReference type="HOGENOM" id="CLU_043063_1_1_1"/>
<dbReference type="GO" id="GO:0005778">
    <property type="term" value="C:peroxisomal membrane"/>
    <property type="evidence" value="ECO:0007669"/>
    <property type="project" value="TreeGrafter"/>
</dbReference>
<dbReference type="EMBL" id="KB446547">
    <property type="protein sequence ID" value="EME38522.1"/>
    <property type="molecule type" value="Genomic_DNA"/>
</dbReference>
<dbReference type="Pfam" id="PF04614">
    <property type="entry name" value="Pex19"/>
    <property type="match status" value="1"/>
</dbReference>
<evidence type="ECO:0008006" key="4">
    <source>
        <dbReference type="Google" id="ProtNLM"/>
    </source>
</evidence>
<dbReference type="AlphaFoldDB" id="N1PBN9"/>
<feature type="region of interest" description="Disordered" evidence="1">
    <location>
        <begin position="114"/>
        <end position="156"/>
    </location>
</feature>
<feature type="compositionally biased region" description="Acidic residues" evidence="1">
    <location>
        <begin position="14"/>
        <end position="29"/>
    </location>
</feature>
<dbReference type="eggNOG" id="KOG3133">
    <property type="taxonomic scope" value="Eukaryota"/>
</dbReference>
<gene>
    <name evidence="2" type="ORF">DOTSEDRAFT_75895</name>
</gene>
<feature type="compositionally biased region" description="Low complexity" evidence="1">
    <location>
        <begin position="61"/>
        <end position="71"/>
    </location>
</feature>
<dbReference type="Gene3D" id="1.20.120.900">
    <property type="entry name" value="Pex19, mPTS binding domain"/>
    <property type="match status" value="1"/>
</dbReference>
<evidence type="ECO:0000256" key="1">
    <source>
        <dbReference type="SAM" id="MobiDB-lite"/>
    </source>
</evidence>
<evidence type="ECO:0000313" key="2">
    <source>
        <dbReference type="EMBL" id="EME38522.1"/>
    </source>
</evidence>
<dbReference type="InterPro" id="IPR038322">
    <property type="entry name" value="Pex19_C_sf"/>
</dbReference>
<dbReference type="OMA" id="YEPMKEM"/>
<feature type="compositionally biased region" description="Polar residues" evidence="1">
    <location>
        <begin position="32"/>
        <end position="48"/>
    </location>
</feature>
<feature type="region of interest" description="Disordered" evidence="1">
    <location>
        <begin position="1"/>
        <end position="102"/>
    </location>
</feature>
<accession>N1PBN9</accession>
<dbReference type="GO" id="GO:0045046">
    <property type="term" value="P:protein import into peroxisome membrane"/>
    <property type="evidence" value="ECO:0007669"/>
    <property type="project" value="TreeGrafter"/>
</dbReference>
<reference evidence="2 3" key="2">
    <citation type="journal article" date="2012" name="PLoS Pathog.">
        <title>Diverse lifestyles and strategies of plant pathogenesis encoded in the genomes of eighteen Dothideomycetes fungi.</title>
        <authorList>
            <person name="Ohm R.A."/>
            <person name="Feau N."/>
            <person name="Henrissat B."/>
            <person name="Schoch C.L."/>
            <person name="Horwitz B.A."/>
            <person name="Barry K.W."/>
            <person name="Condon B.J."/>
            <person name="Copeland A.C."/>
            <person name="Dhillon B."/>
            <person name="Glaser F."/>
            <person name="Hesse C.N."/>
            <person name="Kosti I."/>
            <person name="LaButti K."/>
            <person name="Lindquist E.A."/>
            <person name="Lucas S."/>
            <person name="Salamov A.A."/>
            <person name="Bradshaw R.E."/>
            <person name="Ciuffetti L."/>
            <person name="Hamelin R.C."/>
            <person name="Kema G.H.J."/>
            <person name="Lawrence C."/>
            <person name="Scott J.A."/>
            <person name="Spatafora J.W."/>
            <person name="Turgeon B.G."/>
            <person name="de Wit P.J.G.M."/>
            <person name="Zhong S."/>
            <person name="Goodwin S.B."/>
            <person name="Grigoriev I.V."/>
        </authorList>
    </citation>
    <scope>NUCLEOTIDE SEQUENCE [LARGE SCALE GENOMIC DNA]</scope>
    <source>
        <strain evidence="3">NZE10 / CBS 128990</strain>
    </source>
</reference>
<dbReference type="OrthoDB" id="21292at2759"/>
<feature type="region of interest" description="Disordered" evidence="1">
    <location>
        <begin position="292"/>
        <end position="325"/>
    </location>
</feature>
<evidence type="ECO:0000313" key="3">
    <source>
        <dbReference type="Proteomes" id="UP000016933"/>
    </source>
</evidence>
<dbReference type="STRING" id="675120.N1PBN9"/>
<dbReference type="InterPro" id="IPR006708">
    <property type="entry name" value="Pex19"/>
</dbReference>
<organism evidence="2 3">
    <name type="scientific">Dothistroma septosporum (strain NZE10 / CBS 128990)</name>
    <name type="common">Red band needle blight fungus</name>
    <name type="synonym">Mycosphaerella pini</name>
    <dbReference type="NCBI Taxonomy" id="675120"/>
    <lineage>
        <taxon>Eukaryota</taxon>
        <taxon>Fungi</taxon>
        <taxon>Dikarya</taxon>
        <taxon>Ascomycota</taxon>
        <taxon>Pezizomycotina</taxon>
        <taxon>Dothideomycetes</taxon>
        <taxon>Dothideomycetidae</taxon>
        <taxon>Mycosphaerellales</taxon>
        <taxon>Mycosphaerellaceae</taxon>
        <taxon>Dothistroma</taxon>
    </lineage>
</organism>
<proteinExistence type="predicted"/>